<sequence length="127" mass="12877">MISGVASAAGRPAVRAVDAAQGVVDRRMIGGEGLVGQAVVLADGGEPLGARRGRQRDAATQVAPLGKGLPAGLVGAQRRRGARGAGRSAMAGFQQLAAIVGKRGKTCGSQAGWQRLRTRSGRYGMTL</sequence>
<keyword evidence="2" id="KW-1185">Reference proteome</keyword>
<organism evidence="1 2">
    <name type="scientific">Paracraurococcus lichenis</name>
    <dbReference type="NCBI Taxonomy" id="3064888"/>
    <lineage>
        <taxon>Bacteria</taxon>
        <taxon>Pseudomonadati</taxon>
        <taxon>Pseudomonadota</taxon>
        <taxon>Alphaproteobacteria</taxon>
        <taxon>Acetobacterales</taxon>
        <taxon>Roseomonadaceae</taxon>
        <taxon>Paracraurococcus</taxon>
    </lineage>
</organism>
<feature type="non-terminal residue" evidence="1">
    <location>
        <position position="127"/>
    </location>
</feature>
<name>A0ABT9EDB1_9PROT</name>
<protein>
    <submittedName>
        <fullName evidence="1">Uncharacterized protein</fullName>
    </submittedName>
</protein>
<reference evidence="1 2" key="1">
    <citation type="submission" date="2023-08" db="EMBL/GenBank/DDBJ databases">
        <title>The draft genome sequence of Paracraurococcus sp. LOR1-02.</title>
        <authorList>
            <person name="Kingkaew E."/>
            <person name="Tanasupawat S."/>
        </authorList>
    </citation>
    <scope>NUCLEOTIDE SEQUENCE [LARGE SCALE GENOMIC DNA]</scope>
    <source>
        <strain evidence="1 2">LOR1-02</strain>
    </source>
</reference>
<dbReference type="Proteomes" id="UP001243009">
    <property type="component" value="Unassembled WGS sequence"/>
</dbReference>
<evidence type="ECO:0000313" key="2">
    <source>
        <dbReference type="Proteomes" id="UP001243009"/>
    </source>
</evidence>
<evidence type="ECO:0000313" key="1">
    <source>
        <dbReference type="EMBL" id="MDO9714202.1"/>
    </source>
</evidence>
<gene>
    <name evidence="1" type="ORF">Q7A36_38265</name>
</gene>
<dbReference type="RefSeq" id="WP_305109041.1">
    <property type="nucleotide sequence ID" value="NZ_JAUTWS010000183.1"/>
</dbReference>
<dbReference type="EMBL" id="JAUTWS010000183">
    <property type="protein sequence ID" value="MDO9714202.1"/>
    <property type="molecule type" value="Genomic_DNA"/>
</dbReference>
<proteinExistence type="predicted"/>
<accession>A0ABT9EDB1</accession>
<comment type="caution">
    <text evidence="1">The sequence shown here is derived from an EMBL/GenBank/DDBJ whole genome shotgun (WGS) entry which is preliminary data.</text>
</comment>